<dbReference type="Gene3D" id="1.10.10.10">
    <property type="entry name" value="Winged helix-like DNA-binding domain superfamily/Winged helix DNA-binding domain"/>
    <property type="match status" value="1"/>
</dbReference>
<accession>A0A543J6P7</accession>
<dbReference type="InterPro" id="IPR036390">
    <property type="entry name" value="WH_DNA-bd_sf"/>
</dbReference>
<evidence type="ECO:0000313" key="2">
    <source>
        <dbReference type="EMBL" id="TQM78509.1"/>
    </source>
</evidence>
<dbReference type="Proteomes" id="UP000316628">
    <property type="component" value="Unassembled WGS sequence"/>
</dbReference>
<dbReference type="OrthoDB" id="5195026at2"/>
<keyword evidence="3" id="KW-1185">Reference proteome</keyword>
<feature type="domain" description="HTH marR-type" evidence="1">
    <location>
        <begin position="1"/>
        <end position="150"/>
    </location>
</feature>
<organism evidence="2 3">
    <name type="scientific">Saccharothrix saharensis</name>
    <dbReference type="NCBI Taxonomy" id="571190"/>
    <lineage>
        <taxon>Bacteria</taxon>
        <taxon>Bacillati</taxon>
        <taxon>Actinomycetota</taxon>
        <taxon>Actinomycetes</taxon>
        <taxon>Pseudonocardiales</taxon>
        <taxon>Pseudonocardiaceae</taxon>
        <taxon>Saccharothrix</taxon>
    </lineage>
</organism>
<dbReference type="EMBL" id="VFPP01000001">
    <property type="protein sequence ID" value="TQM78509.1"/>
    <property type="molecule type" value="Genomic_DNA"/>
</dbReference>
<dbReference type="GO" id="GO:0003677">
    <property type="term" value="F:DNA binding"/>
    <property type="evidence" value="ECO:0007669"/>
    <property type="project" value="UniProtKB-KW"/>
</dbReference>
<proteinExistence type="predicted"/>
<dbReference type="GO" id="GO:0006950">
    <property type="term" value="P:response to stress"/>
    <property type="evidence" value="ECO:0007669"/>
    <property type="project" value="TreeGrafter"/>
</dbReference>
<dbReference type="PANTHER" id="PTHR33164">
    <property type="entry name" value="TRANSCRIPTIONAL REGULATOR, MARR FAMILY"/>
    <property type="match status" value="1"/>
</dbReference>
<name>A0A543J6P7_9PSEU</name>
<dbReference type="PROSITE" id="PS50995">
    <property type="entry name" value="HTH_MARR_2"/>
    <property type="match status" value="1"/>
</dbReference>
<dbReference type="GO" id="GO:0003700">
    <property type="term" value="F:DNA-binding transcription factor activity"/>
    <property type="evidence" value="ECO:0007669"/>
    <property type="project" value="InterPro"/>
</dbReference>
<dbReference type="PANTHER" id="PTHR33164:SF99">
    <property type="entry name" value="MARR FAMILY REGULATORY PROTEIN"/>
    <property type="match status" value="1"/>
</dbReference>
<evidence type="ECO:0000313" key="3">
    <source>
        <dbReference type="Proteomes" id="UP000316628"/>
    </source>
</evidence>
<dbReference type="Pfam" id="PF12802">
    <property type="entry name" value="MarR_2"/>
    <property type="match status" value="1"/>
</dbReference>
<sequence>MSAAPRQTTEATASDQAAWNRVLTLHVLVERQLAQAMQRRHGVGLSEYRALAELSKSAAGEWRMQELADRIGLGQSSVTRLVARLDALGFARRDLCPDDKRGVYAVITDEGRQLHVAATVTYAEVLSSALNTAGADQELARLVQAIRSAG</sequence>
<dbReference type="PRINTS" id="PR00598">
    <property type="entry name" value="HTHMARR"/>
</dbReference>
<comment type="caution">
    <text evidence="2">The sequence shown here is derived from an EMBL/GenBank/DDBJ whole genome shotgun (WGS) entry which is preliminary data.</text>
</comment>
<protein>
    <submittedName>
        <fullName evidence="2">DNA-binding MarR family transcriptional regulator</fullName>
    </submittedName>
</protein>
<dbReference type="SUPFAM" id="SSF46785">
    <property type="entry name" value="Winged helix' DNA-binding domain"/>
    <property type="match status" value="1"/>
</dbReference>
<dbReference type="InterPro" id="IPR039422">
    <property type="entry name" value="MarR/SlyA-like"/>
</dbReference>
<keyword evidence="2" id="KW-0238">DNA-binding</keyword>
<dbReference type="InterPro" id="IPR036388">
    <property type="entry name" value="WH-like_DNA-bd_sf"/>
</dbReference>
<dbReference type="SMART" id="SM00347">
    <property type="entry name" value="HTH_MARR"/>
    <property type="match status" value="1"/>
</dbReference>
<dbReference type="RefSeq" id="WP_141975239.1">
    <property type="nucleotide sequence ID" value="NZ_VFPP01000001.1"/>
</dbReference>
<reference evidence="2 3" key="1">
    <citation type="submission" date="2019-06" db="EMBL/GenBank/DDBJ databases">
        <title>Sequencing the genomes of 1000 actinobacteria strains.</title>
        <authorList>
            <person name="Klenk H.-P."/>
        </authorList>
    </citation>
    <scope>NUCLEOTIDE SEQUENCE [LARGE SCALE GENOMIC DNA]</scope>
    <source>
        <strain evidence="2 3">DSM 45456</strain>
    </source>
</reference>
<gene>
    <name evidence="2" type="ORF">FHX81_0778</name>
</gene>
<dbReference type="InterPro" id="IPR000835">
    <property type="entry name" value="HTH_MarR-typ"/>
</dbReference>
<dbReference type="AlphaFoldDB" id="A0A543J6P7"/>
<evidence type="ECO:0000259" key="1">
    <source>
        <dbReference type="PROSITE" id="PS50995"/>
    </source>
</evidence>